<dbReference type="Proteomes" id="UP000241229">
    <property type="component" value="Unassembled WGS sequence"/>
</dbReference>
<evidence type="ECO:0000259" key="3">
    <source>
        <dbReference type="Pfam" id="PF02230"/>
    </source>
</evidence>
<dbReference type="PANTHER" id="PTHR10655:SF17">
    <property type="entry name" value="LYSOPHOSPHOLIPASE-LIKE PROTEIN 1"/>
    <property type="match status" value="1"/>
</dbReference>
<dbReference type="SUPFAM" id="SSF53474">
    <property type="entry name" value="alpha/beta-Hydrolases"/>
    <property type="match status" value="1"/>
</dbReference>
<evidence type="ECO:0000256" key="2">
    <source>
        <dbReference type="ARBA" id="ARBA00022801"/>
    </source>
</evidence>
<dbReference type="InterPro" id="IPR003140">
    <property type="entry name" value="PLipase/COase/thioEstase"/>
</dbReference>
<gene>
    <name evidence="4" type="ORF">C7I84_13085</name>
</gene>
<dbReference type="InterPro" id="IPR050565">
    <property type="entry name" value="LYPA1-2/EST-like"/>
</dbReference>
<evidence type="ECO:0000313" key="4">
    <source>
        <dbReference type="EMBL" id="PSJ59564.1"/>
    </source>
</evidence>
<dbReference type="Pfam" id="PF02230">
    <property type="entry name" value="Abhydrolase_2"/>
    <property type="match status" value="1"/>
</dbReference>
<sequence length="225" mass="23124">MAAVATHGAALRLGAMPAHADALCVFVHGRGQSPEEMGEHVIARLRNGSTHVVLPRAENSVWYDARAIDPLTERTVEQLQAGLDAIDAAIALAVADGAPGDRVVLAGFSQGACLALEYAMRRPGRLRGLVAFTGCRVGGPSRVAASPLAGLPVYLSNGDADPWIPLGAFLEAAGDVAQAGAALRLEVFPGRVHEVLDAEVSALDAMLETVAGGRAASWPARGAPA</sequence>
<protein>
    <submittedName>
        <fullName evidence="4">Phospholipase</fullName>
    </submittedName>
</protein>
<evidence type="ECO:0000256" key="1">
    <source>
        <dbReference type="ARBA" id="ARBA00006499"/>
    </source>
</evidence>
<organism evidence="4 5">
    <name type="scientific">Kumtagia ephedrae</name>
    <dbReference type="NCBI Taxonomy" id="2116701"/>
    <lineage>
        <taxon>Bacteria</taxon>
        <taxon>Pseudomonadati</taxon>
        <taxon>Pseudomonadota</taxon>
        <taxon>Alphaproteobacteria</taxon>
        <taxon>Hyphomicrobiales</taxon>
        <taxon>Phyllobacteriaceae</taxon>
        <taxon>Kumtagia</taxon>
    </lineage>
</organism>
<name>A0A2P7SAN7_9HYPH</name>
<dbReference type="RefSeq" id="WP_106772639.1">
    <property type="nucleotide sequence ID" value="NZ_PXYK01000011.1"/>
</dbReference>
<keyword evidence="2" id="KW-0378">Hydrolase</keyword>
<dbReference type="GO" id="GO:0016787">
    <property type="term" value="F:hydrolase activity"/>
    <property type="evidence" value="ECO:0007669"/>
    <property type="project" value="UniProtKB-KW"/>
</dbReference>
<keyword evidence="5" id="KW-1185">Reference proteome</keyword>
<dbReference type="InterPro" id="IPR029058">
    <property type="entry name" value="AB_hydrolase_fold"/>
</dbReference>
<feature type="domain" description="Phospholipase/carboxylesterase/thioesterase" evidence="3">
    <location>
        <begin position="20"/>
        <end position="209"/>
    </location>
</feature>
<evidence type="ECO:0000313" key="5">
    <source>
        <dbReference type="Proteomes" id="UP000241229"/>
    </source>
</evidence>
<dbReference type="Gene3D" id="3.40.50.1820">
    <property type="entry name" value="alpha/beta hydrolase"/>
    <property type="match status" value="1"/>
</dbReference>
<dbReference type="PANTHER" id="PTHR10655">
    <property type="entry name" value="LYSOPHOSPHOLIPASE-RELATED"/>
    <property type="match status" value="1"/>
</dbReference>
<dbReference type="EMBL" id="PXYK01000011">
    <property type="protein sequence ID" value="PSJ59564.1"/>
    <property type="molecule type" value="Genomic_DNA"/>
</dbReference>
<comment type="similarity">
    <text evidence="1">Belongs to the AB hydrolase superfamily. AB hydrolase 2 family.</text>
</comment>
<accession>A0A2P7SAN7</accession>
<dbReference type="OrthoDB" id="9801763at2"/>
<comment type="caution">
    <text evidence="4">The sequence shown here is derived from an EMBL/GenBank/DDBJ whole genome shotgun (WGS) entry which is preliminary data.</text>
</comment>
<reference evidence="4 5" key="1">
    <citation type="submission" date="2018-03" db="EMBL/GenBank/DDBJ databases">
        <title>The draft genome of Mesorhizobium sp. 6GN-30.</title>
        <authorList>
            <person name="Liu L."/>
            <person name="Li L."/>
            <person name="Wang T."/>
            <person name="Zhang X."/>
            <person name="Liang L."/>
        </authorList>
    </citation>
    <scope>NUCLEOTIDE SEQUENCE [LARGE SCALE GENOMIC DNA]</scope>
    <source>
        <strain evidence="4 5">6GN30</strain>
    </source>
</reference>
<proteinExistence type="inferred from homology"/>
<dbReference type="AlphaFoldDB" id="A0A2P7SAN7"/>